<proteinExistence type="predicted"/>
<dbReference type="AlphaFoldDB" id="A0A2P2NTD5"/>
<dbReference type="EMBL" id="GGEC01065272">
    <property type="protein sequence ID" value="MBX45756.1"/>
    <property type="molecule type" value="Transcribed_RNA"/>
</dbReference>
<reference evidence="1" key="1">
    <citation type="submission" date="2018-02" db="EMBL/GenBank/DDBJ databases">
        <title>Rhizophora mucronata_Transcriptome.</title>
        <authorList>
            <person name="Meera S.P."/>
            <person name="Sreeshan A."/>
            <person name="Augustine A."/>
        </authorList>
    </citation>
    <scope>NUCLEOTIDE SEQUENCE</scope>
    <source>
        <tissue evidence="1">Leaf</tissue>
    </source>
</reference>
<organism evidence="1">
    <name type="scientific">Rhizophora mucronata</name>
    <name type="common">Asiatic mangrove</name>
    <dbReference type="NCBI Taxonomy" id="61149"/>
    <lineage>
        <taxon>Eukaryota</taxon>
        <taxon>Viridiplantae</taxon>
        <taxon>Streptophyta</taxon>
        <taxon>Embryophyta</taxon>
        <taxon>Tracheophyta</taxon>
        <taxon>Spermatophyta</taxon>
        <taxon>Magnoliopsida</taxon>
        <taxon>eudicotyledons</taxon>
        <taxon>Gunneridae</taxon>
        <taxon>Pentapetalae</taxon>
        <taxon>rosids</taxon>
        <taxon>fabids</taxon>
        <taxon>Malpighiales</taxon>
        <taxon>Rhizophoraceae</taxon>
        <taxon>Rhizophora</taxon>
    </lineage>
</organism>
<evidence type="ECO:0000313" key="1">
    <source>
        <dbReference type="EMBL" id="MBX45756.1"/>
    </source>
</evidence>
<protein>
    <submittedName>
        <fullName evidence="1">Uncharacterized protein</fullName>
    </submittedName>
</protein>
<accession>A0A2P2NTD5</accession>
<sequence length="22" mass="2386">MNLDSYKQSCKITGVGDLVDAK</sequence>
<name>A0A2P2NTD5_RHIMU</name>